<reference evidence="3" key="1">
    <citation type="journal article" date="2018" name="Gigascience">
        <title>Genome assembly of the Pink Ipe (Handroanthus impetiginosus, Bignoniaceae), a highly valued, ecologically keystone Neotropical timber forest tree.</title>
        <authorList>
            <person name="Silva-Junior O.B."/>
            <person name="Grattapaglia D."/>
            <person name="Novaes E."/>
            <person name="Collevatti R.G."/>
        </authorList>
    </citation>
    <scope>NUCLEOTIDE SEQUENCE [LARGE SCALE GENOMIC DNA]</scope>
    <source>
        <strain evidence="3">cv. UFG-1</strain>
    </source>
</reference>
<dbReference type="Proteomes" id="UP000231279">
    <property type="component" value="Unassembled WGS sequence"/>
</dbReference>
<dbReference type="AlphaFoldDB" id="A0A2G9G1V5"/>
<name>A0A2G9G1V5_9LAMI</name>
<accession>A0A2G9G1V5</accession>
<keyword evidence="3" id="KW-1185">Reference proteome</keyword>
<proteinExistence type="predicted"/>
<evidence type="ECO:0000313" key="2">
    <source>
        <dbReference type="EMBL" id="PIM99293.1"/>
    </source>
</evidence>
<dbReference type="OrthoDB" id="1615074at2759"/>
<organism evidence="2 3">
    <name type="scientific">Handroanthus impetiginosus</name>
    <dbReference type="NCBI Taxonomy" id="429701"/>
    <lineage>
        <taxon>Eukaryota</taxon>
        <taxon>Viridiplantae</taxon>
        <taxon>Streptophyta</taxon>
        <taxon>Embryophyta</taxon>
        <taxon>Tracheophyta</taxon>
        <taxon>Spermatophyta</taxon>
        <taxon>Magnoliopsida</taxon>
        <taxon>eudicotyledons</taxon>
        <taxon>Gunneridae</taxon>
        <taxon>Pentapetalae</taxon>
        <taxon>asterids</taxon>
        <taxon>lamiids</taxon>
        <taxon>Lamiales</taxon>
        <taxon>Bignoniaceae</taxon>
        <taxon>Crescentiina</taxon>
        <taxon>Tabebuia alliance</taxon>
        <taxon>Handroanthus</taxon>
    </lineage>
</organism>
<dbReference type="STRING" id="429701.A0A2G9G1V5"/>
<protein>
    <recommendedName>
        <fullName evidence="1">At2g24240-like C-terminal beta-propeller domain-containing protein</fullName>
    </recommendedName>
</protein>
<gene>
    <name evidence="2" type="ORF">CDL12_28213</name>
</gene>
<feature type="domain" description="At2g24240-like C-terminal beta-propeller" evidence="1">
    <location>
        <begin position="1"/>
        <end position="80"/>
    </location>
</feature>
<comment type="caution">
    <text evidence="2">The sequence shown here is derived from an EMBL/GenBank/DDBJ whole genome shotgun (WGS) entry which is preliminary data.</text>
</comment>
<dbReference type="InterPro" id="IPR057441">
    <property type="entry name" value="Beta_prop_At2g24240"/>
</dbReference>
<dbReference type="Pfam" id="PF25279">
    <property type="entry name" value="Beta_prop_At2g24240"/>
    <property type="match status" value="1"/>
</dbReference>
<evidence type="ECO:0000313" key="3">
    <source>
        <dbReference type="Proteomes" id="UP000231279"/>
    </source>
</evidence>
<evidence type="ECO:0000259" key="1">
    <source>
        <dbReference type="Pfam" id="PF25279"/>
    </source>
</evidence>
<sequence length="95" mass="10841">MKDTNSICVVNDYEDLGFIDLRSTSVIVRWSSISQIMKGKMPDETCYLKLALHEGQLFSSMNDSILVFFGPDFLLTSRRKLHRLIVEGVTEVQLV</sequence>
<dbReference type="EMBL" id="NKXS01007680">
    <property type="protein sequence ID" value="PIM99293.1"/>
    <property type="molecule type" value="Genomic_DNA"/>
</dbReference>